<evidence type="ECO:0000256" key="9">
    <source>
        <dbReference type="ARBA" id="ARBA00022741"/>
    </source>
</evidence>
<keyword evidence="5 13" id="KW-0963">Cytoplasm</keyword>
<comment type="similarity">
    <text evidence="2 13">Belongs to the SUA5 family.</text>
</comment>
<evidence type="ECO:0000256" key="1">
    <source>
        <dbReference type="ARBA" id="ARBA00004496"/>
    </source>
</evidence>
<evidence type="ECO:0000256" key="7">
    <source>
        <dbReference type="ARBA" id="ARBA00022694"/>
    </source>
</evidence>
<dbReference type="InterPro" id="IPR010923">
    <property type="entry name" value="T(6)A37_SUA5"/>
</dbReference>
<evidence type="ECO:0000256" key="8">
    <source>
        <dbReference type="ARBA" id="ARBA00022695"/>
    </source>
</evidence>
<dbReference type="InterPro" id="IPR006070">
    <property type="entry name" value="Sua5-like_dom"/>
</dbReference>
<proteinExistence type="inferred from homology"/>
<evidence type="ECO:0000256" key="13">
    <source>
        <dbReference type="PIRNR" id="PIRNR004930"/>
    </source>
</evidence>
<keyword evidence="6 13" id="KW-0808">Transferase</keyword>
<keyword evidence="9 13" id="KW-0547">Nucleotide-binding</keyword>
<evidence type="ECO:0000256" key="5">
    <source>
        <dbReference type="ARBA" id="ARBA00022490"/>
    </source>
</evidence>
<feature type="binding site" evidence="14">
    <location>
        <position position="152"/>
    </location>
    <ligand>
        <name>ATP</name>
        <dbReference type="ChEBI" id="CHEBI:30616"/>
    </ligand>
</feature>
<feature type="binding site" evidence="14">
    <location>
        <position position="182"/>
    </location>
    <ligand>
        <name>L-threonine</name>
        <dbReference type="ChEBI" id="CHEBI:57926"/>
    </ligand>
</feature>
<dbReference type="AlphaFoldDB" id="A0A7C2FQ25"/>
<comment type="subcellular location">
    <subcellularLocation>
        <location evidence="1 13">Cytoplasm</location>
    </subcellularLocation>
</comment>
<evidence type="ECO:0000256" key="3">
    <source>
        <dbReference type="ARBA" id="ARBA00012584"/>
    </source>
</evidence>
<evidence type="ECO:0000256" key="4">
    <source>
        <dbReference type="ARBA" id="ARBA00015492"/>
    </source>
</evidence>
<feature type="binding site" evidence="14">
    <location>
        <position position="118"/>
    </location>
    <ligand>
        <name>ATP</name>
        <dbReference type="ChEBI" id="CHEBI:30616"/>
    </ligand>
</feature>
<gene>
    <name evidence="16" type="ORF">ENP55_07120</name>
</gene>
<dbReference type="GO" id="GO:0008033">
    <property type="term" value="P:tRNA processing"/>
    <property type="evidence" value="ECO:0007669"/>
    <property type="project" value="UniProtKB-KW"/>
</dbReference>
<dbReference type="GO" id="GO:0003725">
    <property type="term" value="F:double-stranded RNA binding"/>
    <property type="evidence" value="ECO:0007669"/>
    <property type="project" value="UniProtKB-UniRule"/>
</dbReference>
<evidence type="ECO:0000256" key="12">
    <source>
        <dbReference type="ARBA" id="ARBA00048366"/>
    </source>
</evidence>
<feature type="binding site" evidence="14">
    <location>
        <position position="196"/>
    </location>
    <ligand>
        <name>ATP</name>
        <dbReference type="ChEBI" id="CHEBI:30616"/>
    </ligand>
</feature>
<dbReference type="PANTHER" id="PTHR17490:SF16">
    <property type="entry name" value="THREONYLCARBAMOYL-AMP SYNTHASE"/>
    <property type="match status" value="1"/>
</dbReference>
<evidence type="ECO:0000256" key="11">
    <source>
        <dbReference type="ARBA" id="ARBA00029774"/>
    </source>
</evidence>
<name>A0A7C2FQ25_9CREN</name>
<evidence type="ECO:0000313" key="16">
    <source>
        <dbReference type="EMBL" id="HEF88019.1"/>
    </source>
</evidence>
<evidence type="ECO:0000256" key="10">
    <source>
        <dbReference type="ARBA" id="ARBA00022840"/>
    </source>
</evidence>
<sequence length="356" mass="39189">MTIVFRLKGFEQEGFEIQYAVGVLRRGGLVAFPTETVYGLGALVWDEEAVARIFQVKGRPSDNPLIVHVSSVEMVEKVASRIPEDAYKLMEKAWPGPLTIVLPKSERVPRTVTAGLDTVAVRMPSHPVALSLIKKTGEPVAAPSANLSGRPSPTTGYHVIRDLMGRVEVIIDAGATLQGVESTVVNILTEPPMLLRPGAIPVEDVERILGRKILVPGFAKGLEQAEKPLAPGMKYRHYSPNAKLILVEVPQYTLECLRELAGYINRQASLKSNGKLCVVATDETLQYYSSNGLKTLSLGSRRDLFEIARNLFPTLRKIDEEDCRIAYAEGFPEQGLGLTIMNRLRKAASEKHYLNC</sequence>
<evidence type="ECO:0000256" key="2">
    <source>
        <dbReference type="ARBA" id="ARBA00007663"/>
    </source>
</evidence>
<dbReference type="Gene3D" id="3.40.50.11030">
    <property type="entry name" value="Threonylcarbamoyl-AMP synthase, C-terminal domain"/>
    <property type="match status" value="1"/>
</dbReference>
<feature type="binding site" evidence="14">
    <location>
        <position position="122"/>
    </location>
    <ligand>
        <name>L-threonine</name>
        <dbReference type="ChEBI" id="CHEBI:57926"/>
    </ligand>
</feature>
<feature type="binding site" evidence="14">
    <location>
        <position position="36"/>
    </location>
    <ligand>
        <name>L-threonine</name>
        <dbReference type="ChEBI" id="CHEBI:57926"/>
    </ligand>
</feature>
<keyword evidence="7 13" id="KW-0819">tRNA processing</keyword>
<dbReference type="NCBIfam" id="TIGR00057">
    <property type="entry name" value="L-threonylcarbamoyladenylate synthase"/>
    <property type="match status" value="1"/>
</dbReference>
<protein>
    <recommendedName>
        <fullName evidence="4 13">Threonylcarbamoyl-AMP synthase</fullName>
        <shortName evidence="13">TC-AMP synthase</shortName>
        <ecNumber evidence="3 13">2.7.7.87</ecNumber>
    </recommendedName>
    <alternativeName>
        <fullName evidence="11 13">L-threonylcarbamoyladenylate synthase</fullName>
    </alternativeName>
</protein>
<dbReference type="GO" id="GO:0005737">
    <property type="term" value="C:cytoplasm"/>
    <property type="evidence" value="ECO:0007669"/>
    <property type="project" value="UniProtKB-SubCell"/>
</dbReference>
<dbReference type="FunFam" id="3.90.870.10:FF:000009">
    <property type="entry name" value="Threonylcarbamoyl-AMP synthase, putative"/>
    <property type="match status" value="1"/>
</dbReference>
<feature type="binding site" evidence="14">
    <location>
        <position position="142"/>
    </location>
    <ligand>
        <name>L-threonine</name>
        <dbReference type="ChEBI" id="CHEBI:57926"/>
    </ligand>
</feature>
<feature type="binding site" evidence="14">
    <location>
        <position position="238"/>
    </location>
    <ligand>
        <name>ATP</name>
        <dbReference type="ChEBI" id="CHEBI:30616"/>
    </ligand>
</feature>
<dbReference type="InterPro" id="IPR050156">
    <property type="entry name" value="TC-AMP_synthase_SUA5"/>
</dbReference>
<dbReference type="SUPFAM" id="SSF55821">
    <property type="entry name" value="YrdC/RibB"/>
    <property type="match status" value="1"/>
</dbReference>
<dbReference type="InterPro" id="IPR038385">
    <property type="entry name" value="Sua5/YwlC_C"/>
</dbReference>
<keyword evidence="8 13" id="KW-0548">Nucleotidyltransferase</keyword>
<organism evidence="16">
    <name type="scientific">Thermosphaera aggregans</name>
    <dbReference type="NCBI Taxonomy" id="54254"/>
    <lineage>
        <taxon>Archaea</taxon>
        <taxon>Thermoproteota</taxon>
        <taxon>Thermoprotei</taxon>
        <taxon>Desulfurococcales</taxon>
        <taxon>Desulfurococcaceae</taxon>
        <taxon>Thermosphaera</taxon>
    </lineage>
</organism>
<dbReference type="EMBL" id="DSJT01000043">
    <property type="protein sequence ID" value="HEF88019.1"/>
    <property type="molecule type" value="Genomic_DNA"/>
</dbReference>
<reference evidence="16" key="1">
    <citation type="journal article" date="2020" name="mSystems">
        <title>Genome- and Community-Level Interaction Insights into Carbon Utilization and Element Cycling Functions of Hydrothermarchaeota in Hydrothermal Sediment.</title>
        <authorList>
            <person name="Zhou Z."/>
            <person name="Liu Y."/>
            <person name="Xu W."/>
            <person name="Pan J."/>
            <person name="Luo Z.H."/>
            <person name="Li M."/>
        </authorList>
    </citation>
    <scope>NUCLEOTIDE SEQUENCE [LARGE SCALE GENOMIC DNA]</scope>
    <source>
        <strain evidence="16">SpSt-23</strain>
    </source>
</reference>
<feature type="binding site" evidence="14">
    <location>
        <position position="144"/>
    </location>
    <ligand>
        <name>ATP</name>
        <dbReference type="ChEBI" id="CHEBI:30616"/>
    </ligand>
</feature>
<comment type="caution">
    <text evidence="16">The sequence shown here is derived from an EMBL/GenBank/DDBJ whole genome shotgun (WGS) entry which is preliminary data.</text>
</comment>
<dbReference type="GO" id="GO:0061710">
    <property type="term" value="F:L-threonylcarbamoyladenylate synthase"/>
    <property type="evidence" value="ECO:0007669"/>
    <property type="project" value="UniProtKB-EC"/>
</dbReference>
<dbReference type="Pfam" id="PF03481">
    <property type="entry name" value="Sua5_C"/>
    <property type="match status" value="1"/>
</dbReference>
<dbReference type="PROSITE" id="PS51163">
    <property type="entry name" value="YRDC"/>
    <property type="match status" value="1"/>
</dbReference>
<dbReference type="InterPro" id="IPR005145">
    <property type="entry name" value="Sua5_C"/>
</dbReference>
<comment type="function">
    <text evidence="13">Required for the formation of a threonylcarbamoyl group on adenosine at position 37 (t(6)A37) in tRNAs that read codons beginning with adenine.</text>
</comment>
<evidence type="ECO:0000256" key="6">
    <source>
        <dbReference type="ARBA" id="ARBA00022679"/>
    </source>
</evidence>
<dbReference type="InterPro" id="IPR017945">
    <property type="entry name" value="DHBP_synth_RibB-like_a/b_dom"/>
</dbReference>
<dbReference type="PANTHER" id="PTHR17490">
    <property type="entry name" value="SUA5"/>
    <property type="match status" value="1"/>
</dbReference>
<feature type="binding site" evidence="14">
    <location>
        <position position="63"/>
    </location>
    <ligand>
        <name>ATP</name>
        <dbReference type="ChEBI" id="CHEBI:30616"/>
    </ligand>
</feature>
<feature type="binding site" evidence="14">
    <location>
        <position position="68"/>
    </location>
    <ligand>
        <name>L-threonine</name>
        <dbReference type="ChEBI" id="CHEBI:57926"/>
    </ligand>
</feature>
<dbReference type="PIRSF" id="PIRSF004930">
    <property type="entry name" value="Tln_factor_SUA5"/>
    <property type="match status" value="1"/>
</dbReference>
<feature type="binding site" evidence="14">
    <location>
        <position position="59"/>
    </location>
    <ligand>
        <name>ATP</name>
        <dbReference type="ChEBI" id="CHEBI:30616"/>
    </ligand>
</feature>
<dbReference type="GO" id="GO:0000049">
    <property type="term" value="F:tRNA binding"/>
    <property type="evidence" value="ECO:0007669"/>
    <property type="project" value="TreeGrafter"/>
</dbReference>
<dbReference type="GO" id="GO:0005524">
    <property type="term" value="F:ATP binding"/>
    <property type="evidence" value="ECO:0007669"/>
    <property type="project" value="UniProtKB-UniRule"/>
</dbReference>
<accession>A0A7C2FQ25</accession>
<dbReference type="GO" id="GO:0006450">
    <property type="term" value="P:regulation of translational fidelity"/>
    <property type="evidence" value="ECO:0007669"/>
    <property type="project" value="TreeGrafter"/>
</dbReference>
<evidence type="ECO:0000259" key="15">
    <source>
        <dbReference type="PROSITE" id="PS51163"/>
    </source>
</evidence>
<dbReference type="Pfam" id="PF01300">
    <property type="entry name" value="Sua5_yciO_yrdC"/>
    <property type="match status" value="1"/>
</dbReference>
<comment type="catalytic activity">
    <reaction evidence="12 13">
        <text>L-threonine + hydrogencarbonate + ATP = L-threonylcarbamoyladenylate + diphosphate + H2O</text>
        <dbReference type="Rhea" id="RHEA:36407"/>
        <dbReference type="ChEBI" id="CHEBI:15377"/>
        <dbReference type="ChEBI" id="CHEBI:17544"/>
        <dbReference type="ChEBI" id="CHEBI:30616"/>
        <dbReference type="ChEBI" id="CHEBI:33019"/>
        <dbReference type="ChEBI" id="CHEBI:57926"/>
        <dbReference type="ChEBI" id="CHEBI:73682"/>
        <dbReference type="EC" id="2.7.7.87"/>
    </reaction>
</comment>
<keyword evidence="10 13" id="KW-0067">ATP-binding</keyword>
<dbReference type="EC" id="2.7.7.87" evidence="3 13"/>
<evidence type="ECO:0000256" key="14">
    <source>
        <dbReference type="PIRSR" id="PIRSR004930-1"/>
    </source>
</evidence>
<feature type="domain" description="YrdC-like" evidence="15">
    <location>
        <begin position="14"/>
        <end position="200"/>
    </location>
</feature>
<dbReference type="Gene3D" id="3.90.870.10">
    <property type="entry name" value="DHBP synthase"/>
    <property type="match status" value="1"/>
</dbReference>